<dbReference type="Proteomes" id="UP000245942">
    <property type="component" value="Unassembled WGS sequence"/>
</dbReference>
<dbReference type="OrthoDB" id="430293at2759"/>
<evidence type="ECO:0000256" key="7">
    <source>
        <dbReference type="ARBA" id="ARBA00022837"/>
    </source>
</evidence>
<gene>
    <name evidence="11" type="ORF">BCV69DRAFT_191335</name>
</gene>
<dbReference type="GO" id="GO:0016787">
    <property type="term" value="F:hydrolase activity"/>
    <property type="evidence" value="ECO:0007669"/>
    <property type="project" value="UniProtKB-KW"/>
</dbReference>
<keyword evidence="7" id="KW-0106">Calcium</keyword>
<protein>
    <submittedName>
        <fullName evidence="11">Staphylococcal nuclease</fullName>
    </submittedName>
</protein>
<dbReference type="Pfam" id="PF00565">
    <property type="entry name" value="SNase"/>
    <property type="match status" value="1"/>
</dbReference>
<keyword evidence="9" id="KW-0812">Transmembrane</keyword>
<evidence type="ECO:0000256" key="4">
    <source>
        <dbReference type="ARBA" id="ARBA00022722"/>
    </source>
</evidence>
<dbReference type="GO" id="GO:0004519">
    <property type="term" value="F:endonuclease activity"/>
    <property type="evidence" value="ECO:0007669"/>
    <property type="project" value="UniProtKB-KW"/>
</dbReference>
<evidence type="ECO:0000256" key="6">
    <source>
        <dbReference type="ARBA" id="ARBA00022801"/>
    </source>
</evidence>
<keyword evidence="12" id="KW-1185">Reference proteome</keyword>
<dbReference type="RefSeq" id="XP_025348394.1">
    <property type="nucleotide sequence ID" value="XM_025489616.1"/>
</dbReference>
<sequence>MASASGLASDAWVGCSAWWGAPPASAAAPPTPPPLPTHPHPMTASLRSPLEASESSPSLFNFPALQSVLDEVYHHAFATPLGTAITGAIVSSGSLIIYWRYFRRLKSADYITPRELKWRSALVGKVTHVGDADGFRLYHQPGPPLIRNLLYPVPTTAKALKDQTISVRLAGADAPESAHFGKVEQPFAKEARALLVKLVEGKRVRCEVAHIDQYKRVVATPYVWAFPYIFGPTNVSLALVQAGLATVYRQSGAAYGTAGFFSRVLLNDPNGLGRLERAEKFAR</sequence>
<comment type="similarity">
    <text evidence="3">Belongs to the LCL3 family.</text>
</comment>
<keyword evidence="9" id="KW-0472">Membrane</keyword>
<dbReference type="PROSITE" id="PS50830">
    <property type="entry name" value="TNASE_3"/>
    <property type="match status" value="1"/>
</dbReference>
<dbReference type="GO" id="GO:0005739">
    <property type="term" value="C:mitochondrion"/>
    <property type="evidence" value="ECO:0007669"/>
    <property type="project" value="UniProtKB-SubCell"/>
</dbReference>
<dbReference type="InterPro" id="IPR035437">
    <property type="entry name" value="SNase_OB-fold_sf"/>
</dbReference>
<evidence type="ECO:0000313" key="12">
    <source>
        <dbReference type="Proteomes" id="UP000245942"/>
    </source>
</evidence>
<dbReference type="STRING" id="1684307.A0A316U8R1"/>
<feature type="domain" description="TNase-like" evidence="10">
    <location>
        <begin position="120"/>
        <end position="283"/>
    </location>
</feature>
<dbReference type="InterPro" id="IPR016071">
    <property type="entry name" value="Staphylococal_nuclease_OB-fold"/>
</dbReference>
<evidence type="ECO:0000256" key="2">
    <source>
        <dbReference type="ARBA" id="ARBA00004173"/>
    </source>
</evidence>
<feature type="transmembrane region" description="Helical" evidence="9">
    <location>
        <begin position="77"/>
        <end position="99"/>
    </location>
</feature>
<dbReference type="SMART" id="SM00318">
    <property type="entry name" value="SNc"/>
    <property type="match status" value="1"/>
</dbReference>
<dbReference type="GO" id="GO:0016020">
    <property type="term" value="C:membrane"/>
    <property type="evidence" value="ECO:0007669"/>
    <property type="project" value="UniProtKB-SubCell"/>
</dbReference>
<dbReference type="SUPFAM" id="SSF50199">
    <property type="entry name" value="Staphylococcal nuclease"/>
    <property type="match status" value="1"/>
</dbReference>
<dbReference type="Gene3D" id="2.40.50.90">
    <property type="match status" value="1"/>
</dbReference>
<organism evidence="11 12">
    <name type="scientific">Pseudomicrostroma glucosiphilum</name>
    <dbReference type="NCBI Taxonomy" id="1684307"/>
    <lineage>
        <taxon>Eukaryota</taxon>
        <taxon>Fungi</taxon>
        <taxon>Dikarya</taxon>
        <taxon>Basidiomycota</taxon>
        <taxon>Ustilaginomycotina</taxon>
        <taxon>Exobasidiomycetes</taxon>
        <taxon>Microstromatales</taxon>
        <taxon>Microstromatales incertae sedis</taxon>
        <taxon>Pseudomicrostroma</taxon>
    </lineage>
</organism>
<feature type="region of interest" description="Disordered" evidence="8">
    <location>
        <begin position="26"/>
        <end position="48"/>
    </location>
</feature>
<proteinExistence type="inferred from homology"/>
<name>A0A316U8R1_9BASI</name>
<evidence type="ECO:0000256" key="5">
    <source>
        <dbReference type="ARBA" id="ARBA00022759"/>
    </source>
</evidence>
<keyword evidence="4" id="KW-0540">Nuclease</keyword>
<evidence type="ECO:0000256" key="3">
    <source>
        <dbReference type="ARBA" id="ARBA00005435"/>
    </source>
</evidence>
<accession>A0A316U8R1</accession>
<keyword evidence="5" id="KW-0255">Endonuclease</keyword>
<evidence type="ECO:0000256" key="1">
    <source>
        <dbReference type="ARBA" id="ARBA00004167"/>
    </source>
</evidence>
<comment type="subcellular location">
    <subcellularLocation>
        <location evidence="1">Membrane</location>
        <topology evidence="1">Single-pass membrane protein</topology>
    </subcellularLocation>
    <subcellularLocation>
        <location evidence="2">Mitochondrion</location>
    </subcellularLocation>
</comment>
<dbReference type="GeneID" id="37011350"/>
<keyword evidence="9" id="KW-1133">Transmembrane helix</keyword>
<dbReference type="PANTHER" id="PTHR12302">
    <property type="entry name" value="EBNA2 BINDING PROTEIN P100"/>
    <property type="match status" value="1"/>
</dbReference>
<dbReference type="AlphaFoldDB" id="A0A316U8R1"/>
<evidence type="ECO:0000313" key="11">
    <source>
        <dbReference type="EMBL" id="PWN21234.1"/>
    </source>
</evidence>
<evidence type="ECO:0000256" key="8">
    <source>
        <dbReference type="SAM" id="MobiDB-lite"/>
    </source>
</evidence>
<keyword evidence="6" id="KW-0378">Hydrolase</keyword>
<evidence type="ECO:0000259" key="10">
    <source>
        <dbReference type="PROSITE" id="PS50830"/>
    </source>
</evidence>
<evidence type="ECO:0000256" key="9">
    <source>
        <dbReference type="SAM" id="Phobius"/>
    </source>
</evidence>
<feature type="compositionally biased region" description="Pro residues" evidence="8">
    <location>
        <begin position="29"/>
        <end position="39"/>
    </location>
</feature>
<reference evidence="11 12" key="1">
    <citation type="journal article" date="2018" name="Mol. Biol. Evol.">
        <title>Broad Genomic Sampling Reveals a Smut Pathogenic Ancestry of the Fungal Clade Ustilaginomycotina.</title>
        <authorList>
            <person name="Kijpornyongpan T."/>
            <person name="Mondo S.J."/>
            <person name="Barry K."/>
            <person name="Sandor L."/>
            <person name="Lee J."/>
            <person name="Lipzen A."/>
            <person name="Pangilinan J."/>
            <person name="LaButti K."/>
            <person name="Hainaut M."/>
            <person name="Henrissat B."/>
            <person name="Grigoriev I.V."/>
            <person name="Spatafora J.W."/>
            <person name="Aime M.C."/>
        </authorList>
    </citation>
    <scope>NUCLEOTIDE SEQUENCE [LARGE SCALE GENOMIC DNA]</scope>
    <source>
        <strain evidence="11 12">MCA 4718</strain>
    </source>
</reference>
<dbReference type="EMBL" id="KZ819326">
    <property type="protein sequence ID" value="PWN21234.1"/>
    <property type="molecule type" value="Genomic_DNA"/>
</dbReference>
<dbReference type="PANTHER" id="PTHR12302:SF3">
    <property type="entry name" value="SERINE_THREONINE-PROTEIN KINASE 31"/>
    <property type="match status" value="1"/>
</dbReference>